<dbReference type="Pfam" id="PF03466">
    <property type="entry name" value="LysR_substrate"/>
    <property type="match status" value="1"/>
</dbReference>
<accession>A0A5C8PQS8</accession>
<dbReference type="OrthoDB" id="9811588at2"/>
<organism evidence="6 7">
    <name type="scientific">Vineibacter terrae</name>
    <dbReference type="NCBI Taxonomy" id="2586908"/>
    <lineage>
        <taxon>Bacteria</taxon>
        <taxon>Pseudomonadati</taxon>
        <taxon>Pseudomonadota</taxon>
        <taxon>Alphaproteobacteria</taxon>
        <taxon>Hyphomicrobiales</taxon>
        <taxon>Vineibacter</taxon>
    </lineage>
</organism>
<evidence type="ECO:0000313" key="6">
    <source>
        <dbReference type="EMBL" id="TXL77546.1"/>
    </source>
</evidence>
<evidence type="ECO:0000259" key="5">
    <source>
        <dbReference type="PROSITE" id="PS50931"/>
    </source>
</evidence>
<dbReference type="CDD" id="cd05466">
    <property type="entry name" value="PBP2_LTTR_substrate"/>
    <property type="match status" value="1"/>
</dbReference>
<dbReference type="InterPro" id="IPR005119">
    <property type="entry name" value="LysR_subst-bd"/>
</dbReference>
<dbReference type="Pfam" id="PF00126">
    <property type="entry name" value="HTH_1"/>
    <property type="match status" value="1"/>
</dbReference>
<dbReference type="Proteomes" id="UP000321638">
    <property type="component" value="Unassembled WGS sequence"/>
</dbReference>
<dbReference type="Gene3D" id="1.10.10.10">
    <property type="entry name" value="Winged helix-like DNA-binding domain superfamily/Winged helix DNA-binding domain"/>
    <property type="match status" value="1"/>
</dbReference>
<reference evidence="6 7" key="1">
    <citation type="submission" date="2019-06" db="EMBL/GenBank/DDBJ databases">
        <title>New taxonomy in bacterial strain CC-CFT640, isolated from vineyard.</title>
        <authorList>
            <person name="Lin S.-Y."/>
            <person name="Tsai C.-F."/>
            <person name="Young C.-C."/>
        </authorList>
    </citation>
    <scope>NUCLEOTIDE SEQUENCE [LARGE SCALE GENOMIC DNA]</scope>
    <source>
        <strain evidence="6 7">CC-CFT640</strain>
    </source>
</reference>
<dbReference type="InterPro" id="IPR036388">
    <property type="entry name" value="WH-like_DNA-bd_sf"/>
</dbReference>
<keyword evidence="4" id="KW-0804">Transcription</keyword>
<dbReference type="SUPFAM" id="SSF46785">
    <property type="entry name" value="Winged helix' DNA-binding domain"/>
    <property type="match status" value="1"/>
</dbReference>
<dbReference type="InterPro" id="IPR000847">
    <property type="entry name" value="LysR_HTH_N"/>
</dbReference>
<evidence type="ECO:0000256" key="1">
    <source>
        <dbReference type="ARBA" id="ARBA00009437"/>
    </source>
</evidence>
<protein>
    <submittedName>
        <fullName evidence="6">LysR family transcriptional regulator</fullName>
    </submittedName>
</protein>
<gene>
    <name evidence="6" type="ORF">FHP25_08940</name>
</gene>
<keyword evidence="2" id="KW-0805">Transcription regulation</keyword>
<dbReference type="PANTHER" id="PTHR30126:SF39">
    <property type="entry name" value="HTH-TYPE TRANSCRIPTIONAL REGULATOR CYSL"/>
    <property type="match status" value="1"/>
</dbReference>
<evidence type="ECO:0000256" key="2">
    <source>
        <dbReference type="ARBA" id="ARBA00023015"/>
    </source>
</evidence>
<proteinExistence type="inferred from homology"/>
<dbReference type="PRINTS" id="PR00039">
    <property type="entry name" value="HTHLYSR"/>
</dbReference>
<dbReference type="GO" id="GO:0003700">
    <property type="term" value="F:DNA-binding transcription factor activity"/>
    <property type="evidence" value="ECO:0007669"/>
    <property type="project" value="InterPro"/>
</dbReference>
<dbReference type="RefSeq" id="WP_147846586.1">
    <property type="nucleotide sequence ID" value="NZ_VDUZ01000008.1"/>
</dbReference>
<evidence type="ECO:0000313" key="7">
    <source>
        <dbReference type="Proteomes" id="UP000321638"/>
    </source>
</evidence>
<name>A0A5C8PQS8_9HYPH</name>
<sequence length="302" mass="32276">MDAEALRTFLTVHRQRGFSNAARRLHRTQPAISRRISLLEQELGAPLFERVSGGTMLSQAGRVLLPYAERALAALQDAENAVRALASTASGPVTLAAVGTLAGTRLTRILGRFARAHPDVDLSLTTATSADVSDLVRRGEAIVGLRYFHDASPDISSQPVATEDLVVTCAPQHALAGRTVKSLAMLRAERWLAFPEVPGRREIAASHVFALFLAHGLGEIPWTPIDSLTAQKRLVEAGFGLALVPRSSIGEELAARTLSTIKVGDLKAGQPIVAVTRSGGFLSPASRHLLDMLSRDYGQARG</sequence>
<dbReference type="InterPro" id="IPR036390">
    <property type="entry name" value="WH_DNA-bd_sf"/>
</dbReference>
<feature type="domain" description="HTH lysR-type" evidence="5">
    <location>
        <begin position="1"/>
        <end position="58"/>
    </location>
</feature>
<dbReference type="EMBL" id="VDUZ01000008">
    <property type="protein sequence ID" value="TXL77546.1"/>
    <property type="molecule type" value="Genomic_DNA"/>
</dbReference>
<keyword evidence="7" id="KW-1185">Reference proteome</keyword>
<comment type="caution">
    <text evidence="6">The sequence shown here is derived from an EMBL/GenBank/DDBJ whole genome shotgun (WGS) entry which is preliminary data.</text>
</comment>
<comment type="similarity">
    <text evidence="1">Belongs to the LysR transcriptional regulatory family.</text>
</comment>
<dbReference type="PROSITE" id="PS50931">
    <property type="entry name" value="HTH_LYSR"/>
    <property type="match status" value="1"/>
</dbReference>
<dbReference type="Gene3D" id="3.40.190.10">
    <property type="entry name" value="Periplasmic binding protein-like II"/>
    <property type="match status" value="2"/>
</dbReference>
<dbReference type="FunFam" id="1.10.10.10:FF:000001">
    <property type="entry name" value="LysR family transcriptional regulator"/>
    <property type="match status" value="1"/>
</dbReference>
<dbReference type="AlphaFoldDB" id="A0A5C8PQS8"/>
<keyword evidence="3" id="KW-0238">DNA-binding</keyword>
<evidence type="ECO:0000256" key="4">
    <source>
        <dbReference type="ARBA" id="ARBA00023163"/>
    </source>
</evidence>
<dbReference type="SUPFAM" id="SSF53850">
    <property type="entry name" value="Periplasmic binding protein-like II"/>
    <property type="match status" value="1"/>
</dbReference>
<evidence type="ECO:0000256" key="3">
    <source>
        <dbReference type="ARBA" id="ARBA00023125"/>
    </source>
</evidence>
<dbReference type="GO" id="GO:0000976">
    <property type="term" value="F:transcription cis-regulatory region binding"/>
    <property type="evidence" value="ECO:0007669"/>
    <property type="project" value="TreeGrafter"/>
</dbReference>
<dbReference type="PANTHER" id="PTHR30126">
    <property type="entry name" value="HTH-TYPE TRANSCRIPTIONAL REGULATOR"/>
    <property type="match status" value="1"/>
</dbReference>